<gene>
    <name evidence="7" type="ORF">SCF082_LOCUS24225</name>
</gene>
<dbReference type="InterPro" id="IPR001045">
    <property type="entry name" value="Spermi_synthase"/>
</dbReference>
<dbReference type="PANTHER" id="PTHR43317:SF3">
    <property type="entry name" value="BLR2883 PROTEIN"/>
    <property type="match status" value="1"/>
</dbReference>
<comment type="similarity">
    <text evidence="1">Belongs to the spermidine/spermine synthase family.</text>
</comment>
<keyword evidence="5" id="KW-0812">Transmembrane</keyword>
<evidence type="ECO:0000256" key="1">
    <source>
        <dbReference type="ARBA" id="ARBA00007867"/>
    </source>
</evidence>
<reference evidence="7 8" key="1">
    <citation type="submission" date="2024-02" db="EMBL/GenBank/DDBJ databases">
        <authorList>
            <person name="Chen Y."/>
            <person name="Shah S."/>
            <person name="Dougan E. K."/>
            <person name="Thang M."/>
            <person name="Chan C."/>
        </authorList>
    </citation>
    <scope>NUCLEOTIDE SEQUENCE [LARGE SCALE GENOMIC DNA]</scope>
</reference>
<keyword evidence="8" id="KW-1185">Reference proteome</keyword>
<dbReference type="PROSITE" id="PS51006">
    <property type="entry name" value="PABS_2"/>
    <property type="match status" value="1"/>
</dbReference>
<proteinExistence type="inferred from homology"/>
<evidence type="ECO:0000256" key="2">
    <source>
        <dbReference type="ARBA" id="ARBA00022679"/>
    </source>
</evidence>
<evidence type="ECO:0000313" key="7">
    <source>
        <dbReference type="EMBL" id="CAK9042033.1"/>
    </source>
</evidence>
<feature type="transmembrane region" description="Helical" evidence="5">
    <location>
        <begin position="20"/>
        <end position="42"/>
    </location>
</feature>
<dbReference type="PANTHER" id="PTHR43317">
    <property type="entry name" value="THERMOSPERMINE SYNTHASE ACAULIS5"/>
    <property type="match status" value="1"/>
</dbReference>
<feature type="transmembrane region" description="Helical" evidence="5">
    <location>
        <begin position="115"/>
        <end position="132"/>
    </location>
</feature>
<evidence type="ECO:0000259" key="6">
    <source>
        <dbReference type="PROSITE" id="PS51006"/>
    </source>
</evidence>
<evidence type="ECO:0000313" key="8">
    <source>
        <dbReference type="Proteomes" id="UP001642464"/>
    </source>
</evidence>
<keyword evidence="3 4" id="KW-0620">Polyamine biosynthesis</keyword>
<protein>
    <submittedName>
        <fullName evidence="7">Polyamine aminopropyltransferase (Putrescine aminopropyltransferase) (PAPT) (Spermidine synthase) (SPDS) (SPDSY)</fullName>
    </submittedName>
</protein>
<feature type="domain" description="PABS" evidence="6">
    <location>
        <begin position="194"/>
        <end position="366"/>
    </location>
</feature>
<name>A0ABP0LTH2_9DINO</name>
<keyword evidence="5" id="KW-0472">Membrane</keyword>
<dbReference type="Proteomes" id="UP001642464">
    <property type="component" value="Unassembled WGS sequence"/>
</dbReference>
<evidence type="ECO:0000256" key="5">
    <source>
        <dbReference type="SAM" id="Phobius"/>
    </source>
</evidence>
<dbReference type="SUPFAM" id="SSF53335">
    <property type="entry name" value="S-adenosyl-L-methionine-dependent methyltransferases"/>
    <property type="match status" value="1"/>
</dbReference>
<dbReference type="InterPro" id="IPR029063">
    <property type="entry name" value="SAM-dependent_MTases_sf"/>
</dbReference>
<feature type="transmembrane region" description="Helical" evidence="5">
    <location>
        <begin position="63"/>
        <end position="86"/>
    </location>
</feature>
<accession>A0ABP0LTH2</accession>
<organism evidence="7 8">
    <name type="scientific">Durusdinium trenchii</name>
    <dbReference type="NCBI Taxonomy" id="1381693"/>
    <lineage>
        <taxon>Eukaryota</taxon>
        <taxon>Sar</taxon>
        <taxon>Alveolata</taxon>
        <taxon>Dinophyceae</taxon>
        <taxon>Suessiales</taxon>
        <taxon>Symbiodiniaceae</taxon>
        <taxon>Durusdinium</taxon>
    </lineage>
</organism>
<keyword evidence="5" id="KW-1133">Transmembrane helix</keyword>
<dbReference type="CDD" id="cd02440">
    <property type="entry name" value="AdoMet_MTases"/>
    <property type="match status" value="1"/>
</dbReference>
<dbReference type="Gene3D" id="3.40.50.150">
    <property type="entry name" value="Vaccinia Virus protein VP39"/>
    <property type="match status" value="1"/>
</dbReference>
<dbReference type="NCBIfam" id="NF037959">
    <property type="entry name" value="MFS_SpdSyn"/>
    <property type="match status" value="1"/>
</dbReference>
<sequence>MALPGGGDYIGGDTGFAGYMGHVVLTAVVAVGLPVTAMGVLLPYLFKLAEADARGPGETVGALVMINTLAAIAGSVGAGCVLLGWLGLWPSLRLMAALYLAAALWLVVEKQPKGGSVRLAPIVGMLILITLLDTSRLPLVRTDPIEKEEMLLKVWEGADGTVAVVRQGGHLRTKLNNWYTLGGTGDTITQQIQTHLPMLLHENPKRVFYLGLGTGITAGAVLDYPVESVVVAEIAPSVIKASREFFSEYTNGLFDDPRVSVIAEDGRNVLRGAQSEFDLIISDLFIPWKAGTGTLYSVEHYQASKRRLREGGLYAQWIPLYQVTQEEFAIITRSMLEVFPTVTLWRGNFWADRPVVALIGHREAAILESSTPLLVASQRALEEHKDGVGDTVPLIAHYAGGVSKTDTNFSDAPVNTDNRPVIEYRAPINHRLEKAGRAEWFTDERMLDFMAERVNRDALATDAYLSGINPAWRDVVQAGYYFHASKALKSWEHEDADVAEQAYRDLLQQTAIELGRRALQ</sequence>
<dbReference type="HAMAP" id="MF_00198">
    <property type="entry name" value="Spermidine_synth"/>
    <property type="match status" value="1"/>
</dbReference>
<feature type="active site" description="Proton acceptor" evidence="4">
    <location>
        <position position="283"/>
    </location>
</feature>
<comment type="caution">
    <text evidence="7">The sequence shown here is derived from an EMBL/GenBank/DDBJ whole genome shotgun (WGS) entry which is preliminary data.</text>
</comment>
<dbReference type="Pfam" id="PF01564">
    <property type="entry name" value="Spermine_synth"/>
    <property type="match status" value="1"/>
</dbReference>
<keyword evidence="2 4" id="KW-0808">Transferase</keyword>
<dbReference type="InterPro" id="IPR030374">
    <property type="entry name" value="PABS"/>
</dbReference>
<evidence type="ECO:0000256" key="3">
    <source>
        <dbReference type="ARBA" id="ARBA00023115"/>
    </source>
</evidence>
<dbReference type="EMBL" id="CAXAMM010017779">
    <property type="protein sequence ID" value="CAK9042033.1"/>
    <property type="molecule type" value="Genomic_DNA"/>
</dbReference>
<evidence type="ECO:0000256" key="4">
    <source>
        <dbReference type="PROSITE-ProRule" id="PRU00354"/>
    </source>
</evidence>
<feature type="transmembrane region" description="Helical" evidence="5">
    <location>
        <begin position="92"/>
        <end position="108"/>
    </location>
</feature>